<evidence type="ECO:0000313" key="1">
    <source>
        <dbReference type="EMBL" id="KAG1820886.1"/>
    </source>
</evidence>
<name>A0A9P7JG89_9AGAM</name>
<dbReference type="AlphaFoldDB" id="A0A9P7JG89"/>
<dbReference type="RefSeq" id="XP_041195953.1">
    <property type="nucleotide sequence ID" value="XM_041341903.1"/>
</dbReference>
<proteinExistence type="predicted"/>
<reference evidence="1" key="1">
    <citation type="journal article" date="2020" name="New Phytol.">
        <title>Comparative genomics reveals dynamic genome evolution in host specialist ectomycorrhizal fungi.</title>
        <authorList>
            <person name="Lofgren L.A."/>
            <person name="Nguyen N.H."/>
            <person name="Vilgalys R."/>
            <person name="Ruytinx J."/>
            <person name="Liao H.L."/>
            <person name="Branco S."/>
            <person name="Kuo A."/>
            <person name="LaButti K."/>
            <person name="Lipzen A."/>
            <person name="Andreopoulos W."/>
            <person name="Pangilinan J."/>
            <person name="Riley R."/>
            <person name="Hundley H."/>
            <person name="Na H."/>
            <person name="Barry K."/>
            <person name="Grigoriev I.V."/>
            <person name="Stajich J.E."/>
            <person name="Kennedy P.G."/>
        </authorList>
    </citation>
    <scope>NUCLEOTIDE SEQUENCE</scope>
    <source>
        <strain evidence="1">MN1</strain>
    </source>
</reference>
<gene>
    <name evidence="1" type="ORF">BJ212DRAFT_1550025</name>
</gene>
<dbReference type="Proteomes" id="UP000807769">
    <property type="component" value="Unassembled WGS sequence"/>
</dbReference>
<organism evidence="1 2">
    <name type="scientific">Suillus subaureus</name>
    <dbReference type="NCBI Taxonomy" id="48587"/>
    <lineage>
        <taxon>Eukaryota</taxon>
        <taxon>Fungi</taxon>
        <taxon>Dikarya</taxon>
        <taxon>Basidiomycota</taxon>
        <taxon>Agaricomycotina</taxon>
        <taxon>Agaricomycetes</taxon>
        <taxon>Agaricomycetidae</taxon>
        <taxon>Boletales</taxon>
        <taxon>Suillineae</taxon>
        <taxon>Suillaceae</taxon>
        <taxon>Suillus</taxon>
    </lineage>
</organism>
<keyword evidence="2" id="KW-1185">Reference proteome</keyword>
<comment type="caution">
    <text evidence="1">The sequence shown here is derived from an EMBL/GenBank/DDBJ whole genome shotgun (WGS) entry which is preliminary data.</text>
</comment>
<accession>A0A9P7JG89</accession>
<dbReference type="GeneID" id="64635919"/>
<protein>
    <submittedName>
        <fullName evidence="1">Uncharacterized protein</fullName>
    </submittedName>
</protein>
<dbReference type="EMBL" id="JABBWG010000007">
    <property type="protein sequence ID" value="KAG1820886.1"/>
    <property type="molecule type" value="Genomic_DNA"/>
</dbReference>
<sequence length="216" mass="24751">MVSLLMMSGDMTDAMVCARRSEGGELLKNDTYRAVIETLRSLPLILILRETFGRGQVEVVGKLWMWICIWLLRWTCHWQWHNVPQRTELQISLLPVKKKSLWDCNRATEMKGKIKRCGRCSKGLSNRGTLCDYRGALWSPISLRRIELLGFLKGAAKIETTVFLHPRLALRKTLAMLPGSERRQSGWSTCLIGKLAIWITNHSSHAYQEAALTLER</sequence>
<evidence type="ECO:0000313" key="2">
    <source>
        <dbReference type="Proteomes" id="UP000807769"/>
    </source>
</evidence>